<name>A0AAW8F347_9MICO</name>
<dbReference type="EMBL" id="JAUSXV010000001">
    <property type="protein sequence ID" value="MDQ0649509.1"/>
    <property type="molecule type" value="Genomic_DNA"/>
</dbReference>
<dbReference type="Pfam" id="PF12728">
    <property type="entry name" value="HTH_17"/>
    <property type="match status" value="1"/>
</dbReference>
<dbReference type="RefSeq" id="WP_307298910.1">
    <property type="nucleotide sequence ID" value="NZ_JAUSXV010000001.1"/>
</dbReference>
<dbReference type="InterPro" id="IPR041657">
    <property type="entry name" value="HTH_17"/>
</dbReference>
<dbReference type="InterPro" id="IPR009061">
    <property type="entry name" value="DNA-bd_dom_put_sf"/>
</dbReference>
<feature type="domain" description="Helix-turn-helix" evidence="1">
    <location>
        <begin position="6"/>
        <end position="47"/>
    </location>
</feature>
<sequence>MADRPLRVIEAAALAGVPRATFYLWIRKGKVRTEPAPGGQMRVRESEALRIRAWLRGEDRE</sequence>
<evidence type="ECO:0000313" key="2">
    <source>
        <dbReference type="EMBL" id="MDQ0649509.1"/>
    </source>
</evidence>
<accession>A0AAW8F347</accession>
<gene>
    <name evidence="2" type="ORF">QFZ53_003705</name>
</gene>
<dbReference type="Proteomes" id="UP001244427">
    <property type="component" value="Unassembled WGS sequence"/>
</dbReference>
<proteinExistence type="predicted"/>
<dbReference type="AlphaFoldDB" id="A0AAW8F347"/>
<keyword evidence="3" id="KW-1185">Reference proteome</keyword>
<reference evidence="2 3" key="1">
    <citation type="submission" date="2023-07" db="EMBL/GenBank/DDBJ databases">
        <title>Comparative genomics of wheat-associated soil bacteria to identify genetic determinants of phenazine resistance.</title>
        <authorList>
            <person name="Mouncey N."/>
        </authorList>
    </citation>
    <scope>NUCLEOTIDE SEQUENCE [LARGE SCALE GENOMIC DNA]</scope>
    <source>
        <strain evidence="2 3">W4I9-1</strain>
    </source>
</reference>
<evidence type="ECO:0000259" key="1">
    <source>
        <dbReference type="Pfam" id="PF12728"/>
    </source>
</evidence>
<comment type="caution">
    <text evidence="2">The sequence shown here is derived from an EMBL/GenBank/DDBJ whole genome shotgun (WGS) entry which is preliminary data.</text>
</comment>
<dbReference type="SUPFAM" id="SSF46955">
    <property type="entry name" value="Putative DNA-binding domain"/>
    <property type="match status" value="1"/>
</dbReference>
<evidence type="ECO:0000313" key="3">
    <source>
        <dbReference type="Proteomes" id="UP001244427"/>
    </source>
</evidence>
<organism evidence="2 3">
    <name type="scientific">Microbacterium natoriense</name>
    <dbReference type="NCBI Taxonomy" id="284570"/>
    <lineage>
        <taxon>Bacteria</taxon>
        <taxon>Bacillati</taxon>
        <taxon>Actinomycetota</taxon>
        <taxon>Actinomycetes</taxon>
        <taxon>Micrococcales</taxon>
        <taxon>Microbacteriaceae</taxon>
        <taxon>Microbacterium</taxon>
    </lineage>
</organism>
<protein>
    <submittedName>
        <fullName evidence="2">Excisionase family DNA binding protein</fullName>
    </submittedName>
</protein>